<evidence type="ECO:0000256" key="7">
    <source>
        <dbReference type="ARBA" id="ARBA00025330"/>
    </source>
</evidence>
<dbReference type="SUPFAM" id="SSF53335">
    <property type="entry name" value="S-adenosyl-L-methionine-dependent methyltransferases"/>
    <property type="match status" value="1"/>
</dbReference>
<dbReference type="GO" id="GO:0004719">
    <property type="term" value="F:protein-L-isoaspartate (D-aspartate) O-methyltransferase activity"/>
    <property type="evidence" value="ECO:0007669"/>
    <property type="project" value="UniProtKB-UniRule"/>
</dbReference>
<dbReference type="PANTHER" id="PTHR11579">
    <property type="entry name" value="PROTEIN-L-ISOASPARTATE O-METHYLTRANSFERASE"/>
    <property type="match status" value="1"/>
</dbReference>
<keyword evidence="4 9" id="KW-0489">Methyltransferase</keyword>
<dbReference type="CDD" id="cd02440">
    <property type="entry name" value="AdoMet_MTases"/>
    <property type="match status" value="1"/>
</dbReference>
<evidence type="ECO:0000256" key="6">
    <source>
        <dbReference type="ARBA" id="ARBA00022691"/>
    </source>
</evidence>
<organism evidence="10 11">
    <name type="scientific">Thermoproteota archaeon</name>
    <dbReference type="NCBI Taxonomy" id="2056631"/>
    <lineage>
        <taxon>Archaea</taxon>
        <taxon>Thermoproteota</taxon>
    </lineage>
</organism>
<accession>A0A497EUW4</accession>
<comment type="catalytic activity">
    <reaction evidence="8 9">
        <text>[protein]-L-isoaspartate + S-adenosyl-L-methionine = [protein]-L-isoaspartate alpha-methyl ester + S-adenosyl-L-homocysteine</text>
        <dbReference type="Rhea" id="RHEA:12705"/>
        <dbReference type="Rhea" id="RHEA-COMP:12143"/>
        <dbReference type="Rhea" id="RHEA-COMP:12144"/>
        <dbReference type="ChEBI" id="CHEBI:57856"/>
        <dbReference type="ChEBI" id="CHEBI:59789"/>
        <dbReference type="ChEBI" id="CHEBI:90596"/>
        <dbReference type="ChEBI" id="CHEBI:90598"/>
        <dbReference type="EC" id="2.1.1.77"/>
    </reaction>
</comment>
<comment type="function">
    <text evidence="7 9">Catalyzes the methyl esterification of L-isoaspartyl residues in peptides and proteins that result from spontaneous decomposition of normal L-aspartyl and L-asparaginyl residues. It plays a role in the repair and/or degradation of damaged proteins.</text>
</comment>
<evidence type="ECO:0000256" key="4">
    <source>
        <dbReference type="ARBA" id="ARBA00022603"/>
    </source>
</evidence>
<sequence length="238" mass="26901">MSLGWPIPPPLPKSYKTKEQFKRERELMVKRLIRMGLLKSERLINAMLKVPREEFIPECYRDYAYYELPFPLPGNGRNQTISCPHSYPLFYEAIELKFGDKVLEIGTGSGYGAALAREIVGEEGLVVTIEINPATYEYAKNNLLRLGYKDIIIVLGDGTLGYPKYAPYDKIVITAACPKIPKPLLNQLKIGGKIIAPIGRPNEIQKLTLATKHGNDNYEVKVIDEVLYVPLIGKYGWK</sequence>
<gene>
    <name evidence="9" type="primary">pcm</name>
    <name evidence="10" type="ORF">DRJ21_00995</name>
</gene>
<comment type="caution">
    <text evidence="10">The sequence shown here is derived from an EMBL/GenBank/DDBJ whole genome shotgun (WGS) entry which is preliminary data.</text>
</comment>
<dbReference type="NCBIfam" id="TIGR00080">
    <property type="entry name" value="pimt"/>
    <property type="match status" value="1"/>
</dbReference>
<evidence type="ECO:0000256" key="2">
    <source>
        <dbReference type="ARBA" id="ARBA00005369"/>
    </source>
</evidence>
<dbReference type="NCBIfam" id="NF001453">
    <property type="entry name" value="PRK00312.1"/>
    <property type="match status" value="1"/>
</dbReference>
<dbReference type="Pfam" id="PF01135">
    <property type="entry name" value="PCMT"/>
    <property type="match status" value="1"/>
</dbReference>
<protein>
    <recommendedName>
        <fullName evidence="9">Protein-L-isoaspartate O-methyltransferase</fullName>
        <ecNumber evidence="9">2.1.1.77</ecNumber>
    </recommendedName>
    <alternativeName>
        <fullName evidence="9">L-isoaspartyl protein carboxyl methyltransferase</fullName>
    </alternativeName>
    <alternativeName>
        <fullName evidence="9">Protein L-isoaspartyl methyltransferase</fullName>
    </alternativeName>
    <alternativeName>
        <fullName evidence="9">Protein-beta-aspartate methyltransferase</fullName>
        <shortName evidence="9">PIMT</shortName>
    </alternativeName>
</protein>
<dbReference type="InterPro" id="IPR029063">
    <property type="entry name" value="SAM-dependent_MTases_sf"/>
</dbReference>
<evidence type="ECO:0000256" key="8">
    <source>
        <dbReference type="ARBA" id="ARBA00029295"/>
    </source>
</evidence>
<dbReference type="Gene3D" id="3.40.50.150">
    <property type="entry name" value="Vaccinia Virus protein VP39"/>
    <property type="match status" value="1"/>
</dbReference>
<evidence type="ECO:0000256" key="1">
    <source>
        <dbReference type="ARBA" id="ARBA00004496"/>
    </source>
</evidence>
<dbReference type="PANTHER" id="PTHR11579:SF0">
    <property type="entry name" value="PROTEIN-L-ISOASPARTATE(D-ASPARTATE) O-METHYLTRANSFERASE"/>
    <property type="match status" value="1"/>
</dbReference>
<keyword evidence="5 9" id="KW-0808">Transferase</keyword>
<dbReference type="GO" id="GO:0032259">
    <property type="term" value="P:methylation"/>
    <property type="evidence" value="ECO:0007669"/>
    <property type="project" value="UniProtKB-KW"/>
</dbReference>
<dbReference type="Proteomes" id="UP000281962">
    <property type="component" value="Unassembled WGS sequence"/>
</dbReference>
<comment type="similarity">
    <text evidence="2 9">Belongs to the methyltransferase superfamily. L-isoaspartyl/D-aspartyl protein methyltransferase family.</text>
</comment>
<evidence type="ECO:0000256" key="9">
    <source>
        <dbReference type="HAMAP-Rule" id="MF_00090"/>
    </source>
</evidence>
<dbReference type="GO" id="GO:0030091">
    <property type="term" value="P:protein repair"/>
    <property type="evidence" value="ECO:0007669"/>
    <property type="project" value="UniProtKB-UniRule"/>
</dbReference>
<dbReference type="HAMAP" id="MF_00090">
    <property type="entry name" value="PIMT"/>
    <property type="match status" value="1"/>
</dbReference>
<name>A0A497EUW4_9CREN</name>
<keyword evidence="6 9" id="KW-0949">S-adenosyl-L-methionine</keyword>
<dbReference type="AlphaFoldDB" id="A0A497EUW4"/>
<feature type="active site" evidence="9">
    <location>
        <position position="82"/>
    </location>
</feature>
<evidence type="ECO:0000256" key="3">
    <source>
        <dbReference type="ARBA" id="ARBA00022490"/>
    </source>
</evidence>
<comment type="subcellular location">
    <subcellularLocation>
        <location evidence="1 9">Cytoplasm</location>
    </subcellularLocation>
</comment>
<keyword evidence="3 9" id="KW-0963">Cytoplasm</keyword>
<dbReference type="InterPro" id="IPR000682">
    <property type="entry name" value="PCMT"/>
</dbReference>
<proteinExistence type="inferred from homology"/>
<dbReference type="EC" id="2.1.1.77" evidence="9"/>
<evidence type="ECO:0000313" key="11">
    <source>
        <dbReference type="Proteomes" id="UP000281962"/>
    </source>
</evidence>
<dbReference type="GO" id="GO:0005737">
    <property type="term" value="C:cytoplasm"/>
    <property type="evidence" value="ECO:0007669"/>
    <property type="project" value="UniProtKB-SubCell"/>
</dbReference>
<reference evidence="10 11" key="1">
    <citation type="submission" date="2018-06" db="EMBL/GenBank/DDBJ databases">
        <title>Extensive metabolic versatility and redundancy in microbially diverse, dynamic hydrothermal sediments.</title>
        <authorList>
            <person name="Dombrowski N."/>
            <person name="Teske A."/>
            <person name="Baker B.J."/>
        </authorList>
    </citation>
    <scope>NUCLEOTIDE SEQUENCE [LARGE SCALE GENOMIC DNA]</scope>
    <source>
        <strain evidence="10">B30_G17</strain>
    </source>
</reference>
<dbReference type="PROSITE" id="PS01279">
    <property type="entry name" value="PCMT"/>
    <property type="match status" value="1"/>
</dbReference>
<dbReference type="EMBL" id="QMQY01000028">
    <property type="protein sequence ID" value="RLE51027.1"/>
    <property type="molecule type" value="Genomic_DNA"/>
</dbReference>
<evidence type="ECO:0000313" key="10">
    <source>
        <dbReference type="EMBL" id="RLE51027.1"/>
    </source>
</evidence>
<evidence type="ECO:0000256" key="5">
    <source>
        <dbReference type="ARBA" id="ARBA00022679"/>
    </source>
</evidence>